<comment type="caution">
    <text evidence="1">The sequence shown here is derived from an EMBL/GenBank/DDBJ whole genome shotgun (WGS) entry which is preliminary data.</text>
</comment>
<dbReference type="OrthoDB" id="5928083at2759"/>
<name>A0A0V1AW71_TRISP</name>
<dbReference type="InParanoid" id="A0A0V1AW71"/>
<accession>A0A0V1AW71</accession>
<protein>
    <submittedName>
        <fullName evidence="1">Uncharacterized protein</fullName>
    </submittedName>
</protein>
<gene>
    <name evidence="1" type="ORF">T01_12419</name>
</gene>
<feature type="non-terminal residue" evidence="1">
    <location>
        <position position="1"/>
    </location>
</feature>
<evidence type="ECO:0000313" key="2">
    <source>
        <dbReference type="Proteomes" id="UP000054776"/>
    </source>
</evidence>
<proteinExistence type="predicted"/>
<dbReference type="AlphaFoldDB" id="A0A0V1AW71"/>
<keyword evidence="2" id="KW-1185">Reference proteome</keyword>
<dbReference type="Proteomes" id="UP000054776">
    <property type="component" value="Unassembled WGS sequence"/>
</dbReference>
<sequence>LRRFGVCCASLKIIQVHHQLLGRIYCKLETTITRYLWLNGYIIQLNCPPSVIKRSYTSKRHCCWFLTYTVVEWSRSLLVFVNEYCTLDVSFGCVNVTGKSRTTEKGQHGRQQPDGQYDCADEPGDRKWLLSASDDRDSRPVGATNELILESGSLPDGVDWEKLLAFIDTNMSETVMKNSEKQYQSLKTLMRRKLTIYVLRKSGVWLMQACWNTLAHGETATAITS</sequence>
<dbReference type="EMBL" id="JYDH01000183">
    <property type="protein sequence ID" value="KRY29026.1"/>
    <property type="molecule type" value="Genomic_DNA"/>
</dbReference>
<evidence type="ECO:0000313" key="1">
    <source>
        <dbReference type="EMBL" id="KRY29026.1"/>
    </source>
</evidence>
<reference evidence="1 2" key="1">
    <citation type="submission" date="2015-01" db="EMBL/GenBank/DDBJ databases">
        <title>Evolution of Trichinella species and genotypes.</title>
        <authorList>
            <person name="Korhonen P.K."/>
            <person name="Edoardo P."/>
            <person name="Giuseppe L.R."/>
            <person name="Gasser R.B."/>
        </authorList>
    </citation>
    <scope>NUCLEOTIDE SEQUENCE [LARGE SCALE GENOMIC DNA]</scope>
    <source>
        <strain evidence="1">ISS3</strain>
    </source>
</reference>
<organism evidence="1 2">
    <name type="scientific">Trichinella spiralis</name>
    <name type="common">Trichina worm</name>
    <dbReference type="NCBI Taxonomy" id="6334"/>
    <lineage>
        <taxon>Eukaryota</taxon>
        <taxon>Metazoa</taxon>
        <taxon>Ecdysozoa</taxon>
        <taxon>Nematoda</taxon>
        <taxon>Enoplea</taxon>
        <taxon>Dorylaimia</taxon>
        <taxon>Trichinellida</taxon>
        <taxon>Trichinellidae</taxon>
        <taxon>Trichinella</taxon>
    </lineage>
</organism>